<gene>
    <name evidence="2" type="ORF">H072_2415</name>
</gene>
<sequence>MVTVPPLGFELRSRHKTSQKKPGRIRRIQNRDRIIKSPVITNLKEKYSKYPQWYAVTKLPPKSADPGGYMNLLNRPAECRDYANVLGIKPWVIRHIKAALRRCYWKHPGILQLNYKNHEHRDRLAEEINIGIRNYATTITQELRSGNMSNKVLEKKENEYAAFMALSDCVYKLGSYQVSGYLLYKLAESIMKEMIKEKRENMEKVHMLRKEVSRARDFVRSEKQSLKPVKQEESKNGSSAVGESKKSKIVTLKVSPEKLQALLLKLENPEKKKRARSLAKAKLPGKDMKLVAEDIGAKPPVKPRPKRKKGSKPV</sequence>
<reference evidence="3" key="2">
    <citation type="submission" date="2013-04" db="EMBL/GenBank/DDBJ databases">
        <title>Genomic mechanisms accounting for the adaptation to parasitism in nematode-trapping fungi.</title>
        <authorList>
            <person name="Ahren D.G."/>
        </authorList>
    </citation>
    <scope>NUCLEOTIDE SEQUENCE [LARGE SCALE GENOMIC DNA]</scope>
    <source>
        <strain evidence="3">CBS 200.50</strain>
    </source>
</reference>
<reference evidence="2 3" key="1">
    <citation type="journal article" date="2013" name="PLoS Genet.">
        <title>Genomic mechanisms accounting for the adaptation to parasitism in nematode-trapping fungi.</title>
        <authorList>
            <person name="Meerupati T."/>
            <person name="Andersson K.M."/>
            <person name="Friman E."/>
            <person name="Kumar D."/>
            <person name="Tunlid A."/>
            <person name="Ahren D."/>
        </authorList>
    </citation>
    <scope>NUCLEOTIDE SEQUENCE [LARGE SCALE GENOMIC DNA]</scope>
    <source>
        <strain evidence="2 3">CBS 200.50</strain>
    </source>
</reference>
<evidence type="ECO:0000313" key="2">
    <source>
        <dbReference type="EMBL" id="EPS43554.1"/>
    </source>
</evidence>
<accession>S8AKW5</accession>
<protein>
    <submittedName>
        <fullName evidence="2">Uncharacterized protein</fullName>
    </submittedName>
</protein>
<organism evidence="2 3">
    <name type="scientific">Dactylellina haptotyla (strain CBS 200.50)</name>
    <name type="common">Nematode-trapping fungus</name>
    <name type="synonym">Monacrosporium haptotylum</name>
    <dbReference type="NCBI Taxonomy" id="1284197"/>
    <lineage>
        <taxon>Eukaryota</taxon>
        <taxon>Fungi</taxon>
        <taxon>Dikarya</taxon>
        <taxon>Ascomycota</taxon>
        <taxon>Pezizomycotina</taxon>
        <taxon>Orbiliomycetes</taxon>
        <taxon>Orbiliales</taxon>
        <taxon>Orbiliaceae</taxon>
        <taxon>Dactylellina</taxon>
    </lineage>
</organism>
<feature type="region of interest" description="Disordered" evidence="1">
    <location>
        <begin position="219"/>
        <end position="247"/>
    </location>
</feature>
<keyword evidence="3" id="KW-1185">Reference proteome</keyword>
<dbReference type="AlphaFoldDB" id="S8AKW5"/>
<proteinExistence type="predicted"/>
<feature type="compositionally biased region" description="Basic residues" evidence="1">
    <location>
        <begin position="301"/>
        <end position="314"/>
    </location>
</feature>
<evidence type="ECO:0000256" key="1">
    <source>
        <dbReference type="SAM" id="MobiDB-lite"/>
    </source>
</evidence>
<dbReference type="Proteomes" id="UP000015100">
    <property type="component" value="Unassembled WGS sequence"/>
</dbReference>
<comment type="caution">
    <text evidence="2">The sequence shown here is derived from an EMBL/GenBank/DDBJ whole genome shotgun (WGS) entry which is preliminary data.</text>
</comment>
<dbReference type="OrthoDB" id="5428033at2759"/>
<name>S8AKW5_DACHA</name>
<dbReference type="EMBL" id="AQGS01000071">
    <property type="protein sequence ID" value="EPS43554.1"/>
    <property type="molecule type" value="Genomic_DNA"/>
</dbReference>
<feature type="compositionally biased region" description="Basic and acidic residues" evidence="1">
    <location>
        <begin position="219"/>
        <end position="235"/>
    </location>
</feature>
<evidence type="ECO:0000313" key="3">
    <source>
        <dbReference type="Proteomes" id="UP000015100"/>
    </source>
</evidence>
<dbReference type="HOGENOM" id="CLU_885720_0_0_1"/>
<feature type="region of interest" description="Disordered" evidence="1">
    <location>
        <begin position="289"/>
        <end position="314"/>
    </location>
</feature>